<name>A0ABW4I4D6_9SPHN</name>
<sequence>MAASIVQGARSKLGNRLPLLVCGGSKGVALFTNEMKWSSDGITDGRFIFAGVDNDPDVIFQDAYREFISSKEDGGMVTHYAGKPGGLGMWLVVYAETGVTETHNLIQLDSGQIMDLWTVNKPGMTVPANAKLFTSFCTRP</sequence>
<evidence type="ECO:0000313" key="1">
    <source>
        <dbReference type="EMBL" id="MFD1612077.1"/>
    </source>
</evidence>
<dbReference type="EMBL" id="JBHUDY010000001">
    <property type="protein sequence ID" value="MFD1612077.1"/>
    <property type="molecule type" value="Genomic_DNA"/>
</dbReference>
<evidence type="ECO:0000313" key="2">
    <source>
        <dbReference type="Proteomes" id="UP001597115"/>
    </source>
</evidence>
<keyword evidence="2" id="KW-1185">Reference proteome</keyword>
<proteinExistence type="predicted"/>
<comment type="caution">
    <text evidence="1">The sequence shown here is derived from an EMBL/GenBank/DDBJ whole genome shotgun (WGS) entry which is preliminary data.</text>
</comment>
<dbReference type="Proteomes" id="UP001597115">
    <property type="component" value="Unassembled WGS sequence"/>
</dbReference>
<protein>
    <submittedName>
        <fullName evidence="1">Uncharacterized protein</fullName>
    </submittedName>
</protein>
<organism evidence="1 2">
    <name type="scientific">Sphingomonas tabacisoli</name>
    <dbReference type="NCBI Taxonomy" id="2249466"/>
    <lineage>
        <taxon>Bacteria</taxon>
        <taxon>Pseudomonadati</taxon>
        <taxon>Pseudomonadota</taxon>
        <taxon>Alphaproteobacteria</taxon>
        <taxon>Sphingomonadales</taxon>
        <taxon>Sphingomonadaceae</taxon>
        <taxon>Sphingomonas</taxon>
    </lineage>
</organism>
<reference evidence="2" key="1">
    <citation type="journal article" date="2019" name="Int. J. Syst. Evol. Microbiol.">
        <title>The Global Catalogue of Microorganisms (GCM) 10K type strain sequencing project: providing services to taxonomists for standard genome sequencing and annotation.</title>
        <authorList>
            <consortium name="The Broad Institute Genomics Platform"/>
            <consortium name="The Broad Institute Genome Sequencing Center for Infectious Disease"/>
            <person name="Wu L."/>
            <person name="Ma J."/>
        </authorList>
    </citation>
    <scope>NUCLEOTIDE SEQUENCE [LARGE SCALE GENOMIC DNA]</scope>
    <source>
        <strain evidence="2">CGMCC 1.16275</strain>
    </source>
</reference>
<accession>A0ABW4I4D6</accession>
<dbReference type="RefSeq" id="WP_380888741.1">
    <property type="nucleotide sequence ID" value="NZ_JBHUDY010000001.1"/>
</dbReference>
<gene>
    <name evidence="1" type="ORF">ACFSCW_09720</name>
</gene>